<organism evidence="5 6">
    <name type="scientific">Halocynthiibacter halioticoli</name>
    <dbReference type="NCBI Taxonomy" id="2986804"/>
    <lineage>
        <taxon>Bacteria</taxon>
        <taxon>Pseudomonadati</taxon>
        <taxon>Pseudomonadota</taxon>
        <taxon>Alphaproteobacteria</taxon>
        <taxon>Rhodobacterales</taxon>
        <taxon>Paracoccaceae</taxon>
        <taxon>Halocynthiibacter</taxon>
    </lineage>
</organism>
<dbReference type="EMBL" id="JAOYFC010000001">
    <property type="protein sequence ID" value="MCV6824377.1"/>
    <property type="molecule type" value="Genomic_DNA"/>
</dbReference>
<dbReference type="PANTHER" id="PTHR30290:SF64">
    <property type="entry name" value="ABC TRANSPORTER PERIPLASMIC BINDING PROTEIN"/>
    <property type="match status" value="1"/>
</dbReference>
<evidence type="ECO:0000313" key="5">
    <source>
        <dbReference type="EMBL" id="MCV6824377.1"/>
    </source>
</evidence>
<keyword evidence="6" id="KW-1185">Reference proteome</keyword>
<gene>
    <name evidence="5" type="ORF">OH136_07385</name>
</gene>
<evidence type="ECO:0000256" key="3">
    <source>
        <dbReference type="ARBA" id="ARBA00022729"/>
    </source>
</evidence>
<dbReference type="GO" id="GO:0043190">
    <property type="term" value="C:ATP-binding cassette (ABC) transporter complex"/>
    <property type="evidence" value="ECO:0007669"/>
    <property type="project" value="InterPro"/>
</dbReference>
<proteinExistence type="inferred from homology"/>
<comment type="subcellular location">
    <subcellularLocation>
        <location evidence="1">Periplasm</location>
    </subcellularLocation>
</comment>
<dbReference type="RefSeq" id="WP_263953187.1">
    <property type="nucleotide sequence ID" value="NZ_JAOYFC010000001.1"/>
</dbReference>
<evidence type="ECO:0000256" key="1">
    <source>
        <dbReference type="ARBA" id="ARBA00004418"/>
    </source>
</evidence>
<dbReference type="Gene3D" id="3.10.105.10">
    <property type="entry name" value="Dipeptide-binding Protein, Domain 3"/>
    <property type="match status" value="1"/>
</dbReference>
<dbReference type="GO" id="GO:0042884">
    <property type="term" value="P:microcin transport"/>
    <property type="evidence" value="ECO:0007669"/>
    <property type="project" value="TreeGrafter"/>
</dbReference>
<evidence type="ECO:0000313" key="6">
    <source>
        <dbReference type="Proteomes" id="UP001208041"/>
    </source>
</evidence>
<dbReference type="PANTHER" id="PTHR30290">
    <property type="entry name" value="PERIPLASMIC BINDING COMPONENT OF ABC TRANSPORTER"/>
    <property type="match status" value="1"/>
</dbReference>
<dbReference type="PIRSF" id="PIRSF002741">
    <property type="entry name" value="MppA"/>
    <property type="match status" value="1"/>
</dbReference>
<dbReference type="AlphaFoldDB" id="A0AAE3IY31"/>
<evidence type="ECO:0000256" key="2">
    <source>
        <dbReference type="ARBA" id="ARBA00005695"/>
    </source>
</evidence>
<dbReference type="Pfam" id="PF00496">
    <property type="entry name" value="SBP_bac_5"/>
    <property type="match status" value="1"/>
</dbReference>
<accession>A0AAE3IY31</accession>
<reference evidence="5" key="1">
    <citation type="submission" date="2022-10" db="EMBL/GenBank/DDBJ databases">
        <authorList>
            <person name="Yue Y."/>
        </authorList>
    </citation>
    <scope>NUCLEOTIDE SEQUENCE</scope>
    <source>
        <strain evidence="5">Z654</strain>
    </source>
</reference>
<dbReference type="GO" id="GO:0015833">
    <property type="term" value="P:peptide transport"/>
    <property type="evidence" value="ECO:0007669"/>
    <property type="project" value="TreeGrafter"/>
</dbReference>
<dbReference type="SUPFAM" id="SSF53850">
    <property type="entry name" value="Periplasmic binding protein-like II"/>
    <property type="match status" value="1"/>
</dbReference>
<keyword evidence="3" id="KW-0732">Signal</keyword>
<dbReference type="InterPro" id="IPR039424">
    <property type="entry name" value="SBP_5"/>
</dbReference>
<dbReference type="GO" id="GO:1904680">
    <property type="term" value="F:peptide transmembrane transporter activity"/>
    <property type="evidence" value="ECO:0007669"/>
    <property type="project" value="TreeGrafter"/>
</dbReference>
<evidence type="ECO:0000259" key="4">
    <source>
        <dbReference type="Pfam" id="PF00496"/>
    </source>
</evidence>
<dbReference type="InterPro" id="IPR030678">
    <property type="entry name" value="Peptide/Ni-bd"/>
</dbReference>
<feature type="domain" description="Solute-binding protein family 5" evidence="4">
    <location>
        <begin position="104"/>
        <end position="514"/>
    </location>
</feature>
<protein>
    <submittedName>
        <fullName evidence="5">Extracellular solute-binding protein</fullName>
    </submittedName>
</protein>
<dbReference type="CDD" id="cd08497">
    <property type="entry name" value="MbnE-like"/>
    <property type="match status" value="1"/>
</dbReference>
<name>A0AAE3IY31_9RHOB</name>
<dbReference type="Gene3D" id="3.40.190.10">
    <property type="entry name" value="Periplasmic binding protein-like II"/>
    <property type="match status" value="1"/>
</dbReference>
<dbReference type="Proteomes" id="UP001208041">
    <property type="component" value="Unassembled WGS sequence"/>
</dbReference>
<comment type="similarity">
    <text evidence="2">Belongs to the bacterial solute-binding protein 5 family.</text>
</comment>
<sequence>MRLDLFQTAGRFMGAISLVFATGFANAEPKHGISMYGEPALPHDFVSLPYVNANAPKGGKIVLGEGGSFDSLNPHIAKSRVPWMLRFYAYESLMARSWDEPFTLYGLLAESVETSEERDWVQFTLRPEARFADGSPVTVEDVIWSYETLGTAGVGHPRYLGAWSKVEKAEAIDERTVRFTFKEPDRELALIMGMRPILKKAQWDGKEFNQGGFDIIPITTAPYQVGDFEPGKYVSLVRNPDYWGKDLPVNKGRANLDEIRMEFYLDGSVMFEAFKAGILTSFRETNAAKWEENYDFPAITSGKFVKSEIAHQRPTGITGFVMNTRRDQFKDWRVREALITLFNFEAINDTVSGGTLPRITSYFDNSPLGMKDGPAEGKVAELLEPYADDLLPGTIEGYTLPVSDGSLANRKNVRTALGLFKEAGWEIKDGKMQNAAGEPFQFEIVINAGDKSNERIGNLYVEALQPLGIDATLSRVDSAELKERTQIYDFDMAYYRRGLSLSPGNEQYNYWGSEGVEAPGSRNWMGMDVPAAEAMIDAMLNAPSQDDFVAAVRALDRILTSGRYVIPFSYSNIARIAHDSRLKYPEHVPIYGDWIMYQPDVWWMEE</sequence>
<dbReference type="InterPro" id="IPR000914">
    <property type="entry name" value="SBP_5_dom"/>
</dbReference>
<comment type="caution">
    <text evidence="5">The sequence shown here is derived from an EMBL/GenBank/DDBJ whole genome shotgun (WGS) entry which is preliminary data.</text>
</comment>
<dbReference type="GO" id="GO:0030288">
    <property type="term" value="C:outer membrane-bounded periplasmic space"/>
    <property type="evidence" value="ECO:0007669"/>
    <property type="project" value="TreeGrafter"/>
</dbReference>